<dbReference type="Pfam" id="PF25872">
    <property type="entry name" value="HTH_77"/>
    <property type="match status" value="1"/>
</dbReference>
<dbReference type="InterPro" id="IPR001867">
    <property type="entry name" value="OmpR/PhoB-type_DNA-bd"/>
</dbReference>
<evidence type="ECO:0000256" key="2">
    <source>
        <dbReference type="ARBA" id="ARBA00023125"/>
    </source>
</evidence>
<dbReference type="AlphaFoldDB" id="A0A7W8A4W1"/>
<dbReference type="EMBL" id="JACHIN010000007">
    <property type="protein sequence ID" value="MBB5079622.1"/>
    <property type="molecule type" value="Genomic_DNA"/>
</dbReference>
<evidence type="ECO:0000313" key="5">
    <source>
        <dbReference type="EMBL" id="MBB5079622.1"/>
    </source>
</evidence>
<dbReference type="InterPro" id="IPR036388">
    <property type="entry name" value="WH-like_DNA-bd_sf"/>
</dbReference>
<dbReference type="Proteomes" id="UP000568380">
    <property type="component" value="Unassembled WGS sequence"/>
</dbReference>
<dbReference type="Pfam" id="PF03704">
    <property type="entry name" value="BTAD"/>
    <property type="match status" value="1"/>
</dbReference>
<dbReference type="SMART" id="SM00862">
    <property type="entry name" value="Trans_reg_C"/>
    <property type="match status" value="1"/>
</dbReference>
<dbReference type="InterPro" id="IPR005158">
    <property type="entry name" value="BTAD"/>
</dbReference>
<dbReference type="PROSITE" id="PS51755">
    <property type="entry name" value="OMPR_PHOB"/>
    <property type="match status" value="1"/>
</dbReference>
<dbReference type="SUPFAM" id="SSF46894">
    <property type="entry name" value="C-terminal effector domain of the bipartite response regulators"/>
    <property type="match status" value="1"/>
</dbReference>
<name>A0A7W8A4W1_9ACTN</name>
<dbReference type="Gene3D" id="1.10.10.10">
    <property type="entry name" value="Winged helix-like DNA-binding domain superfamily/Winged helix DNA-binding domain"/>
    <property type="match status" value="1"/>
</dbReference>
<feature type="domain" description="OmpR/PhoB-type" evidence="4">
    <location>
        <begin position="1"/>
        <end position="90"/>
    </location>
</feature>
<dbReference type="SUPFAM" id="SSF48452">
    <property type="entry name" value="TPR-like"/>
    <property type="match status" value="2"/>
</dbReference>
<keyword evidence="2 3" id="KW-0238">DNA-binding</keyword>
<dbReference type="Gene3D" id="1.25.40.10">
    <property type="entry name" value="Tetratricopeptide repeat domain"/>
    <property type="match status" value="2"/>
</dbReference>
<dbReference type="PANTHER" id="PTHR47691:SF3">
    <property type="entry name" value="HTH-TYPE TRANSCRIPTIONAL REGULATOR RV0890C-RELATED"/>
    <property type="match status" value="1"/>
</dbReference>
<dbReference type="GO" id="GO:0003677">
    <property type="term" value="F:DNA binding"/>
    <property type="evidence" value="ECO:0007669"/>
    <property type="project" value="UniProtKB-UniRule"/>
</dbReference>
<accession>A0A7W8A4W1</accession>
<dbReference type="GO" id="GO:0000160">
    <property type="term" value="P:phosphorelay signal transduction system"/>
    <property type="evidence" value="ECO:0007669"/>
    <property type="project" value="InterPro"/>
</dbReference>
<dbReference type="SMART" id="SM01043">
    <property type="entry name" value="BTAD"/>
    <property type="match status" value="1"/>
</dbReference>
<evidence type="ECO:0000313" key="6">
    <source>
        <dbReference type="Proteomes" id="UP000568380"/>
    </source>
</evidence>
<dbReference type="RefSeq" id="WP_184965458.1">
    <property type="nucleotide sequence ID" value="NZ_JACHIN010000007.1"/>
</dbReference>
<organism evidence="5 6">
    <name type="scientific">Nonomuraea endophytica</name>
    <dbReference type="NCBI Taxonomy" id="714136"/>
    <lineage>
        <taxon>Bacteria</taxon>
        <taxon>Bacillati</taxon>
        <taxon>Actinomycetota</taxon>
        <taxon>Actinomycetes</taxon>
        <taxon>Streptosporangiales</taxon>
        <taxon>Streptosporangiaceae</taxon>
        <taxon>Nonomuraea</taxon>
    </lineage>
</organism>
<dbReference type="InterPro" id="IPR011990">
    <property type="entry name" value="TPR-like_helical_dom_sf"/>
</dbReference>
<feature type="DNA-binding region" description="OmpR/PhoB-type" evidence="3">
    <location>
        <begin position="1"/>
        <end position="90"/>
    </location>
</feature>
<dbReference type="InterPro" id="IPR027417">
    <property type="entry name" value="P-loop_NTPase"/>
</dbReference>
<dbReference type="Pfam" id="PF00486">
    <property type="entry name" value="Trans_reg_C"/>
    <property type="match status" value="1"/>
</dbReference>
<dbReference type="InterPro" id="IPR058852">
    <property type="entry name" value="HTH_77"/>
</dbReference>
<keyword evidence="6" id="KW-1185">Reference proteome</keyword>
<gene>
    <name evidence="5" type="ORF">HNR40_005108</name>
</gene>
<dbReference type="InterPro" id="IPR016032">
    <property type="entry name" value="Sig_transdc_resp-reg_C-effctor"/>
</dbReference>
<dbReference type="GO" id="GO:0006355">
    <property type="term" value="P:regulation of DNA-templated transcription"/>
    <property type="evidence" value="ECO:0007669"/>
    <property type="project" value="InterPro"/>
</dbReference>
<evidence type="ECO:0000256" key="3">
    <source>
        <dbReference type="PROSITE-ProRule" id="PRU01091"/>
    </source>
</evidence>
<comment type="caution">
    <text evidence="5">The sequence shown here is derived from an EMBL/GenBank/DDBJ whole genome shotgun (WGS) entry which is preliminary data.</text>
</comment>
<sequence>MRISILGPLEVTNDGVPVSVGGARVRALLAMLALEAGQVVSAERLIDALWPDEPPANAANALQTLVKRLRAALRPYLTVDGRAGGYVLPIPRERVDAHAFTQTVDASTRTVRNPQDTLKAGKDREPALEAALALWRGPALADLLAVPHLANVAAGLQEERLLALEAHAQAVLARAPGDGEVAALAAGLSEELAAQPHRERLAGLAMRALAAAGRQADALALFERVRGALATDLGVDPGPDLRAAHLAVLKGEVPARRPEPRQAKGNVRAPLTGFVGRADELAQLVSLLGQARLATIVGPGGAGKTRLATEAALREGDAWMVELAPIADPADVPGALSGALGLRDDLNQPGEDPVTRVAERLGRERALIVLDNCEHVIEAAAVVAERLLALCPGLRVLTTSREPLNVAGERLVPIPPLELPPEGVDAERAAAYPAVRLLLDRAVAARPSFRLDAGNVGDVADICRRLDGMPLAIELAAARLRTMTTRQLAERIDDRFRLLTGGSRTALPRQQTLRAVVEWSWDLLTADERALLRRMGVFAGGAALESVEAVCGGDPDVLGALADKSLVQAGDDGRYRMLETIRAYALERLAEAGESGEFRRRLAVHMRELAETAVPYLRTDEQIEWIERLAAERDNCAAALRWALDERETGTALRLCGALNWYWWMCGYRQESAQWAEQALALAGEEPPPGLAEAYAACRFAVGVTMFGRIVVDRPRLNRMSAEMDALIARAESEGPVHPMLRIGKAVMAMIAGRDEHAYGLLLSYAEDEDLWLASSALMLRGPRATEEALERAVSGFRKIGDRWGLSEALLQLAALRAGEGRPVTDLYSEVTSLTSAWISANESVSTLTRLAVLRAQGGDLDGAAADLAKARLGVTDEINPDVLVQLRLGEGMIGYQRGEYGQALTALSAAVDMMARAAPIPQLVATVRTRYGRALVASGDLPGGLAQHREALAVMWGTPLGSAPDLPVLATVYGSFALAALAGGDMEQAALLFGAGRADVATDTDVGMATARAALGEDRFTELHARGAALTQDEVYDLIGNIT</sequence>
<reference evidence="5 6" key="1">
    <citation type="submission" date="2020-08" db="EMBL/GenBank/DDBJ databases">
        <title>Genomic Encyclopedia of Type Strains, Phase IV (KMG-IV): sequencing the most valuable type-strain genomes for metagenomic binning, comparative biology and taxonomic classification.</title>
        <authorList>
            <person name="Goeker M."/>
        </authorList>
    </citation>
    <scope>NUCLEOTIDE SEQUENCE [LARGE SCALE GENOMIC DNA]</scope>
    <source>
        <strain evidence="5 6">DSM 45385</strain>
    </source>
</reference>
<dbReference type="CDD" id="cd15831">
    <property type="entry name" value="BTAD"/>
    <property type="match status" value="1"/>
</dbReference>
<dbReference type="SUPFAM" id="SSF52540">
    <property type="entry name" value="P-loop containing nucleoside triphosphate hydrolases"/>
    <property type="match status" value="1"/>
</dbReference>
<evidence type="ECO:0000259" key="4">
    <source>
        <dbReference type="PROSITE" id="PS51755"/>
    </source>
</evidence>
<protein>
    <submittedName>
        <fullName evidence="5">Putative ATPase</fullName>
    </submittedName>
</protein>
<evidence type="ECO:0000256" key="1">
    <source>
        <dbReference type="ARBA" id="ARBA00005820"/>
    </source>
</evidence>
<dbReference type="PANTHER" id="PTHR47691">
    <property type="entry name" value="REGULATOR-RELATED"/>
    <property type="match status" value="1"/>
</dbReference>
<dbReference type="PRINTS" id="PR00364">
    <property type="entry name" value="DISEASERSIST"/>
</dbReference>
<proteinExistence type="inferred from homology"/>
<comment type="similarity">
    <text evidence="1">Belongs to the AfsR/DnrI/RedD regulatory family.</text>
</comment>